<evidence type="ECO:0000259" key="6">
    <source>
        <dbReference type="Pfam" id="PF10298"/>
    </source>
</evidence>
<dbReference type="GO" id="GO:0003677">
    <property type="term" value="F:DNA binding"/>
    <property type="evidence" value="ECO:0007669"/>
    <property type="project" value="UniProtKB-UniRule"/>
</dbReference>
<accession>A0A2A9DPQ3</accession>
<organism evidence="8 9">
    <name type="scientific">Corynebacterium renale</name>
    <dbReference type="NCBI Taxonomy" id="1724"/>
    <lineage>
        <taxon>Bacteria</taxon>
        <taxon>Bacillati</taxon>
        <taxon>Actinomycetota</taxon>
        <taxon>Actinomycetes</taxon>
        <taxon>Mycobacteriales</taxon>
        <taxon>Corynebacteriaceae</taxon>
        <taxon>Corynebacterium</taxon>
    </lineage>
</organism>
<evidence type="ECO:0000256" key="2">
    <source>
        <dbReference type="ARBA" id="ARBA00023125"/>
    </source>
</evidence>
<evidence type="ECO:0000259" key="7">
    <source>
        <dbReference type="Pfam" id="PF14527"/>
    </source>
</evidence>
<evidence type="ECO:0000259" key="5">
    <source>
        <dbReference type="Pfam" id="PF02650"/>
    </source>
</evidence>
<comment type="function">
    <text evidence="4">Involved in cell division and chromosome segregation.</text>
</comment>
<evidence type="ECO:0000313" key="8">
    <source>
        <dbReference type="EMBL" id="PFG28668.1"/>
    </source>
</evidence>
<dbReference type="EMBL" id="PDJF01000001">
    <property type="protein sequence ID" value="PFG28668.1"/>
    <property type="molecule type" value="Genomic_DNA"/>
</dbReference>
<dbReference type="PANTHER" id="PTHR37307:SF1">
    <property type="entry name" value="CELL DIVISION PROTEIN WHIA-RELATED"/>
    <property type="match status" value="1"/>
</dbReference>
<keyword evidence="1 4" id="KW-0132">Cell division</keyword>
<reference evidence="8 9" key="1">
    <citation type="submission" date="2017-10" db="EMBL/GenBank/DDBJ databases">
        <title>Sequencing the genomes of 1000 actinobacteria strains.</title>
        <authorList>
            <person name="Klenk H.-P."/>
        </authorList>
    </citation>
    <scope>NUCLEOTIDE SEQUENCE [LARGE SCALE GENOMIC DNA]</scope>
    <source>
        <strain evidence="8 9">DSM 20688</strain>
    </source>
</reference>
<feature type="domain" description="WhiA LAGLIDADG-like" evidence="7">
    <location>
        <begin position="131"/>
        <end position="221"/>
    </location>
</feature>
<dbReference type="InterPro" id="IPR023054">
    <property type="entry name" value="Sporulation_regulator_WhiA_C"/>
</dbReference>
<dbReference type="Proteomes" id="UP000221653">
    <property type="component" value="Unassembled WGS sequence"/>
</dbReference>
<evidence type="ECO:0000313" key="9">
    <source>
        <dbReference type="Proteomes" id="UP000221653"/>
    </source>
</evidence>
<gene>
    <name evidence="4" type="primary">whiA</name>
    <name evidence="8" type="ORF">ATK06_1787</name>
</gene>
<dbReference type="AlphaFoldDB" id="A0A2A9DPQ3"/>
<dbReference type="InterPro" id="IPR018478">
    <property type="entry name" value="Sporu_reg_WhiA_N_dom"/>
</dbReference>
<proteinExistence type="inferred from homology"/>
<evidence type="ECO:0000256" key="4">
    <source>
        <dbReference type="HAMAP-Rule" id="MF_01420"/>
    </source>
</evidence>
<dbReference type="STRING" id="1724.GCA_001044175_00420"/>
<evidence type="ECO:0000256" key="3">
    <source>
        <dbReference type="ARBA" id="ARBA00023306"/>
    </source>
</evidence>
<dbReference type="Pfam" id="PF02650">
    <property type="entry name" value="HTH_WhiA"/>
    <property type="match status" value="1"/>
</dbReference>
<dbReference type="PANTHER" id="PTHR37307">
    <property type="entry name" value="CELL DIVISION PROTEIN WHIA-RELATED"/>
    <property type="match status" value="1"/>
</dbReference>
<feature type="domain" description="Sporulation regulator WhiA C-terminal" evidence="5">
    <location>
        <begin position="226"/>
        <end position="307"/>
    </location>
</feature>
<keyword evidence="2 4" id="KW-0238">DNA-binding</keyword>
<dbReference type="InterPro" id="IPR027434">
    <property type="entry name" value="Homing_endonucl"/>
</dbReference>
<sequence length="329" mass="35246">MSLTLDVARELCAVRATKAAEQSAELASMIRFGGVLDVSPNVAGEARITVRVRTIEVAERVVNLMTQVSESARPEIIPMPAPTSRGAMRYEVVTEHGARDLIQKTGLITRGGDLVVGLPRTIVAGQVPVHEAVWRGAFFVAGHITEPGRASSLEVTVPCMEAGLALAGCGRKLGAVPKVKESRTGCRVMVRDGDAIGAVLTRMGAHGSRLRWDMERLQREASSSARRLDNFDDANLRRSAQAAAAAAARAQRAMEILGDEVPEHLAEAGNLRVAHQQASLEELGRLAEPALTKDAIAGRIRRLLSMADKRAAELGIPDTQKTEQNSESD</sequence>
<dbReference type="InterPro" id="IPR039518">
    <property type="entry name" value="WhiA_LAGLIDADG_dom"/>
</dbReference>
<dbReference type="Pfam" id="PF14527">
    <property type="entry name" value="LAGLIDADG_WhiA"/>
    <property type="match status" value="1"/>
</dbReference>
<keyword evidence="9" id="KW-1185">Reference proteome</keyword>
<dbReference type="NCBIfam" id="TIGR00647">
    <property type="entry name" value="DNA_bind_WhiA"/>
    <property type="match status" value="1"/>
</dbReference>
<dbReference type="GO" id="GO:0051301">
    <property type="term" value="P:cell division"/>
    <property type="evidence" value="ECO:0007669"/>
    <property type="project" value="UniProtKB-UniRule"/>
</dbReference>
<dbReference type="RefSeq" id="WP_048381624.1">
    <property type="nucleotide sequence ID" value="NZ_LDYE01000011.1"/>
</dbReference>
<protein>
    <recommendedName>
        <fullName evidence="4">Probable cell division protein WhiA</fullName>
    </recommendedName>
</protein>
<feature type="domain" description="Sporulation transcription regulator WhiA N-terminal" evidence="6">
    <location>
        <begin position="21"/>
        <end position="108"/>
    </location>
</feature>
<dbReference type="Pfam" id="PF10298">
    <property type="entry name" value="WhiA_N"/>
    <property type="match status" value="1"/>
</dbReference>
<dbReference type="HAMAP" id="MF_01420">
    <property type="entry name" value="HTH_type_WhiA"/>
    <property type="match status" value="1"/>
</dbReference>
<evidence type="ECO:0000256" key="1">
    <source>
        <dbReference type="ARBA" id="ARBA00022618"/>
    </source>
</evidence>
<keyword evidence="3 4" id="KW-0131">Cell cycle</keyword>
<dbReference type="GO" id="GO:0043937">
    <property type="term" value="P:regulation of sporulation"/>
    <property type="evidence" value="ECO:0007669"/>
    <property type="project" value="InterPro"/>
</dbReference>
<name>A0A2A9DPQ3_9CORY</name>
<dbReference type="Gene3D" id="3.10.28.10">
    <property type="entry name" value="Homing endonucleases"/>
    <property type="match status" value="1"/>
</dbReference>
<dbReference type="InterPro" id="IPR003802">
    <property type="entry name" value="Sporulation_regulator_WhiA"/>
</dbReference>
<dbReference type="OrthoDB" id="5197218at2"/>
<comment type="caution">
    <text evidence="8">The sequence shown here is derived from an EMBL/GenBank/DDBJ whole genome shotgun (WGS) entry which is preliminary data.</text>
</comment>
<comment type="similarity">
    <text evidence="4">Belongs to the WhiA family.</text>
</comment>